<dbReference type="PANTHER" id="PTHR23044">
    <property type="entry name" value="3'-5' EXONUCLEASE ERI1-RELATED"/>
    <property type="match status" value="1"/>
</dbReference>
<dbReference type="CDD" id="cd06133">
    <property type="entry name" value="ERI-1_3'hExo_like"/>
    <property type="match status" value="1"/>
</dbReference>
<accession>A0ABM0GRB5</accession>
<dbReference type="SUPFAM" id="SSF53098">
    <property type="entry name" value="Ribonuclease H-like"/>
    <property type="match status" value="1"/>
</dbReference>
<sequence length="217" mass="24847">MPRPEFYLCFDLEATCVDPKCPANQVTEGFQPEIIDIGAVILDSNTLEEKGEFQSYCRPVKHPTLQPFCLELTKISQETVDAADEFPDVWGRFIDWMKSKGLKPGAETPNFQLVTDGPFDCGKYLFIQFNNTSKLSFPHWARNFVELKTEYKSYKRLVGRRWPKLSDMLAGLGLLRSGSNHRALADAHSVADVTKTVLRRRGDKYIPKTERMKPFSY</sequence>
<reference evidence="6" key="1">
    <citation type="submission" date="2025-08" db="UniProtKB">
        <authorList>
            <consortium name="RefSeq"/>
        </authorList>
    </citation>
    <scope>IDENTIFICATION</scope>
    <source>
        <tissue evidence="6">Testes</tissue>
    </source>
</reference>
<evidence type="ECO:0000256" key="2">
    <source>
        <dbReference type="ARBA" id="ARBA00022801"/>
    </source>
</evidence>
<evidence type="ECO:0000259" key="4">
    <source>
        <dbReference type="SMART" id="SM00479"/>
    </source>
</evidence>
<proteinExistence type="predicted"/>
<evidence type="ECO:0000313" key="5">
    <source>
        <dbReference type="Proteomes" id="UP000694865"/>
    </source>
</evidence>
<organism evidence="5 6">
    <name type="scientific">Saccoglossus kowalevskii</name>
    <name type="common">Acorn worm</name>
    <dbReference type="NCBI Taxonomy" id="10224"/>
    <lineage>
        <taxon>Eukaryota</taxon>
        <taxon>Metazoa</taxon>
        <taxon>Hemichordata</taxon>
        <taxon>Enteropneusta</taxon>
        <taxon>Harrimaniidae</taxon>
        <taxon>Saccoglossus</taxon>
    </lineage>
</organism>
<keyword evidence="3" id="KW-0269">Exonuclease</keyword>
<keyword evidence="2" id="KW-0378">Hydrolase</keyword>
<evidence type="ECO:0000256" key="3">
    <source>
        <dbReference type="ARBA" id="ARBA00022839"/>
    </source>
</evidence>
<dbReference type="InterPro" id="IPR051274">
    <property type="entry name" value="3-5_Exoribonuclease"/>
</dbReference>
<dbReference type="GeneID" id="100371415"/>
<dbReference type="Pfam" id="PF00929">
    <property type="entry name" value="RNase_T"/>
    <property type="match status" value="1"/>
</dbReference>
<dbReference type="RefSeq" id="XP_002735595.1">
    <property type="nucleotide sequence ID" value="XM_002735549.2"/>
</dbReference>
<evidence type="ECO:0000256" key="1">
    <source>
        <dbReference type="ARBA" id="ARBA00022722"/>
    </source>
</evidence>
<evidence type="ECO:0000313" key="6">
    <source>
        <dbReference type="RefSeq" id="XP_002735595.1"/>
    </source>
</evidence>
<dbReference type="InterPro" id="IPR012337">
    <property type="entry name" value="RNaseH-like_sf"/>
</dbReference>
<dbReference type="InterPro" id="IPR047201">
    <property type="entry name" value="ERI-1_3'hExo-like"/>
</dbReference>
<dbReference type="SMART" id="SM00479">
    <property type="entry name" value="EXOIII"/>
    <property type="match status" value="1"/>
</dbReference>
<dbReference type="InterPro" id="IPR036397">
    <property type="entry name" value="RNaseH_sf"/>
</dbReference>
<gene>
    <name evidence="6" type="primary">LOC100371415</name>
</gene>
<keyword evidence="5" id="KW-1185">Reference proteome</keyword>
<dbReference type="PANTHER" id="PTHR23044:SF61">
    <property type="entry name" value="3'-5' EXORIBONUCLEASE 1-RELATED"/>
    <property type="match status" value="1"/>
</dbReference>
<feature type="domain" description="Exonuclease" evidence="4">
    <location>
        <begin position="6"/>
        <end position="203"/>
    </location>
</feature>
<dbReference type="InterPro" id="IPR013520">
    <property type="entry name" value="Ribonucl_H"/>
</dbReference>
<keyword evidence="1" id="KW-0540">Nuclease</keyword>
<name>A0ABM0GRB5_SACKO</name>
<protein>
    <submittedName>
        <fullName evidence="6">3'-5' exoribonuclease 1-like</fullName>
    </submittedName>
</protein>
<dbReference type="Gene3D" id="3.30.420.10">
    <property type="entry name" value="Ribonuclease H-like superfamily/Ribonuclease H"/>
    <property type="match status" value="1"/>
</dbReference>
<dbReference type="Proteomes" id="UP000694865">
    <property type="component" value="Unplaced"/>
</dbReference>